<comment type="caution">
    <text evidence="2">The sequence shown here is derived from an EMBL/GenBank/DDBJ whole genome shotgun (WGS) entry which is preliminary data.</text>
</comment>
<feature type="compositionally biased region" description="Low complexity" evidence="1">
    <location>
        <begin position="46"/>
        <end position="56"/>
    </location>
</feature>
<reference evidence="2" key="1">
    <citation type="journal article" date="2021" name="Sci. Rep.">
        <title>Diploid genomic architecture of Nitzschia inconspicua, an elite biomass production diatom.</title>
        <authorList>
            <person name="Oliver A."/>
            <person name="Podell S."/>
            <person name="Pinowska A."/>
            <person name="Traller J.C."/>
            <person name="Smith S.R."/>
            <person name="McClure R."/>
            <person name="Beliaev A."/>
            <person name="Bohutskyi P."/>
            <person name="Hill E.A."/>
            <person name="Rabines A."/>
            <person name="Zheng H."/>
            <person name="Allen L.Z."/>
            <person name="Kuo A."/>
            <person name="Grigoriev I.V."/>
            <person name="Allen A.E."/>
            <person name="Hazlebeck D."/>
            <person name="Allen E.E."/>
        </authorList>
    </citation>
    <scope>NUCLEOTIDE SEQUENCE</scope>
    <source>
        <strain evidence="2">Hildebrandi</strain>
    </source>
</reference>
<reference evidence="2" key="2">
    <citation type="submission" date="2021-04" db="EMBL/GenBank/DDBJ databases">
        <authorList>
            <person name="Podell S."/>
        </authorList>
    </citation>
    <scope>NUCLEOTIDE SEQUENCE</scope>
    <source>
        <strain evidence="2">Hildebrandi</strain>
    </source>
</reference>
<dbReference type="Proteomes" id="UP000693970">
    <property type="component" value="Unassembled WGS sequence"/>
</dbReference>
<name>A0A9K3M1V0_9STRA</name>
<protein>
    <submittedName>
        <fullName evidence="2">Uncharacterized protein</fullName>
    </submittedName>
</protein>
<accession>A0A9K3M1V0</accession>
<evidence type="ECO:0000313" key="3">
    <source>
        <dbReference type="Proteomes" id="UP000693970"/>
    </source>
</evidence>
<keyword evidence="3" id="KW-1185">Reference proteome</keyword>
<evidence type="ECO:0000256" key="1">
    <source>
        <dbReference type="SAM" id="MobiDB-lite"/>
    </source>
</evidence>
<dbReference type="EMBL" id="JAGRRH010000004">
    <property type="protein sequence ID" value="KAG7370591.1"/>
    <property type="molecule type" value="Genomic_DNA"/>
</dbReference>
<proteinExistence type="predicted"/>
<evidence type="ECO:0000313" key="2">
    <source>
        <dbReference type="EMBL" id="KAG7370591.1"/>
    </source>
</evidence>
<dbReference type="AlphaFoldDB" id="A0A9K3M1V0"/>
<gene>
    <name evidence="2" type="ORF">IV203_019161</name>
</gene>
<organism evidence="2 3">
    <name type="scientific">Nitzschia inconspicua</name>
    <dbReference type="NCBI Taxonomy" id="303405"/>
    <lineage>
        <taxon>Eukaryota</taxon>
        <taxon>Sar</taxon>
        <taxon>Stramenopiles</taxon>
        <taxon>Ochrophyta</taxon>
        <taxon>Bacillariophyta</taxon>
        <taxon>Bacillariophyceae</taxon>
        <taxon>Bacillariophycidae</taxon>
        <taxon>Bacillariales</taxon>
        <taxon>Bacillariaceae</taxon>
        <taxon>Nitzschia</taxon>
    </lineage>
</organism>
<feature type="compositionally biased region" description="Low complexity" evidence="1">
    <location>
        <begin position="17"/>
        <end position="29"/>
    </location>
</feature>
<sequence>MPTTRSQSKTRRRRRTSTTTASAVVAATKKATEPSPCRPAKKSKKQQQQQAAAAAASKRRKLKVEDEKMASHESKLMDSIDNGKLRWCDLPEKYKKDVEFALCCRHSKKTKWDTTRFYFHEALQAVTDKERLFREWACVYPQDLQHESYLWAEVPEQVKSDRKLMKIIVNIHPDLFWVISQNLKRTMKVFWRNFWNKTLQR</sequence>
<feature type="region of interest" description="Disordered" evidence="1">
    <location>
        <begin position="1"/>
        <end position="71"/>
    </location>
</feature>